<evidence type="ECO:0000256" key="9">
    <source>
        <dbReference type="ARBA" id="ARBA00022777"/>
    </source>
</evidence>
<evidence type="ECO:0000313" key="16">
    <source>
        <dbReference type="Proteomes" id="UP000831290"/>
    </source>
</evidence>
<dbReference type="KEGG" id="fbm:MQE35_02305"/>
<keyword evidence="9 13" id="KW-0418">Kinase</keyword>
<evidence type="ECO:0000256" key="11">
    <source>
        <dbReference type="ARBA" id="ARBA00023098"/>
    </source>
</evidence>
<evidence type="ECO:0000256" key="10">
    <source>
        <dbReference type="ARBA" id="ARBA00022840"/>
    </source>
</evidence>
<evidence type="ECO:0000256" key="4">
    <source>
        <dbReference type="ARBA" id="ARBA00016436"/>
    </source>
</evidence>
<keyword evidence="14" id="KW-1133">Transmembrane helix</keyword>
<comment type="pathway">
    <text evidence="2 13">Glycolipid biosynthesis; lipid IV(A) biosynthesis; lipid IV(A) from (3R)-3-hydroxytetradecanoyl-[acyl-carrier-protein] and UDP-N-acetyl-alpha-D-glucosamine: step 6/6.</text>
</comment>
<dbReference type="Proteomes" id="UP000831290">
    <property type="component" value="Chromosome"/>
</dbReference>
<dbReference type="EMBL" id="CP094358">
    <property type="protein sequence ID" value="UOB18142.1"/>
    <property type="molecule type" value="Genomic_DNA"/>
</dbReference>
<comment type="function">
    <text evidence="1 13">Transfers the gamma-phosphate of ATP to the 4'-position of a tetraacyldisaccharide 1-phosphate intermediate (termed DS-1-P) to form tetraacyldisaccharide 1,4'-bis-phosphate (lipid IVA).</text>
</comment>
<feature type="binding site" evidence="13">
    <location>
        <begin position="47"/>
        <end position="54"/>
    </location>
    <ligand>
        <name>ATP</name>
        <dbReference type="ChEBI" id="CHEBI:30616"/>
    </ligand>
</feature>
<accession>A0A9E6ZZQ9</accession>
<evidence type="ECO:0000256" key="6">
    <source>
        <dbReference type="ARBA" id="ARBA00022556"/>
    </source>
</evidence>
<dbReference type="RefSeq" id="WP_255844138.1">
    <property type="nucleotide sequence ID" value="NZ_CP094358.1"/>
</dbReference>
<protein>
    <recommendedName>
        <fullName evidence="4 13">Tetraacyldisaccharide 4'-kinase</fullName>
        <ecNumber evidence="3 13">2.7.1.130</ecNumber>
    </recommendedName>
    <alternativeName>
        <fullName evidence="12 13">Lipid A 4'-kinase</fullName>
    </alternativeName>
</protein>
<keyword evidence="14" id="KW-0812">Transmembrane</keyword>
<dbReference type="PANTHER" id="PTHR42724">
    <property type="entry name" value="TETRAACYLDISACCHARIDE 4'-KINASE"/>
    <property type="match status" value="1"/>
</dbReference>
<dbReference type="GO" id="GO:0005886">
    <property type="term" value="C:plasma membrane"/>
    <property type="evidence" value="ECO:0007669"/>
    <property type="project" value="TreeGrafter"/>
</dbReference>
<proteinExistence type="inferred from homology"/>
<comment type="similarity">
    <text evidence="13">Belongs to the LpxK family.</text>
</comment>
<name>A0A9E6ZZQ9_9FLAO</name>
<evidence type="ECO:0000256" key="3">
    <source>
        <dbReference type="ARBA" id="ARBA00012071"/>
    </source>
</evidence>
<keyword evidence="14" id="KW-0472">Membrane</keyword>
<evidence type="ECO:0000256" key="1">
    <source>
        <dbReference type="ARBA" id="ARBA00002274"/>
    </source>
</evidence>
<reference evidence="15" key="1">
    <citation type="submission" date="2022-03" db="EMBL/GenBank/DDBJ databases">
        <title>Description of Abyssus ytuae gen. nov., sp. nov., a novel member of the family Flavobacteriaceae isolated from the sediment of Mariana Trench.</title>
        <authorList>
            <person name="Zhang J."/>
            <person name="Xu X."/>
        </authorList>
    </citation>
    <scope>NUCLEOTIDE SEQUENCE</scope>
    <source>
        <strain evidence="15">MT3330</strain>
    </source>
</reference>
<dbReference type="InterPro" id="IPR003758">
    <property type="entry name" value="LpxK"/>
</dbReference>
<dbReference type="PANTHER" id="PTHR42724:SF1">
    <property type="entry name" value="TETRAACYLDISACCHARIDE 4'-KINASE, MITOCHONDRIAL-RELATED"/>
    <property type="match status" value="1"/>
</dbReference>
<sequence>MQVFRKLLLPFSLLYSIIIMLRNFFYDKGILNSTRYNFPVICVGNLSVGGTGKTPMTEFLISFLKDKYKLAVLSRGYKRKSKGFILADDHTTAEEIGDEPFQYFNKFKNIHVAVDANRHNGIYELKKLVNPDIIILDDAFQHRKVVAGFNILLTVYNDLYVDDFILPAGNLRDNIRQAKRADVIIVTKCPADFNEEGRKRILNKIKPKAHQKIFFSSIAYSDIISGSQGDIKIEKIKGEHFNLVTGIAKPAPLVNYLKQKGLDFTHYSYPDHHNFSVQEIEKLKKMKLIITTEKDYVRIANSIENMYYLGIKPEFLFNEEENFKKVISSFLNRY</sequence>
<dbReference type="EC" id="2.7.1.130" evidence="3 13"/>
<keyword evidence="7 13" id="KW-0808">Transferase</keyword>
<dbReference type="SUPFAM" id="SSF52540">
    <property type="entry name" value="P-loop containing nucleoside triphosphate hydrolases"/>
    <property type="match status" value="1"/>
</dbReference>
<keyword evidence="5 13" id="KW-0444">Lipid biosynthesis</keyword>
<evidence type="ECO:0000256" key="12">
    <source>
        <dbReference type="ARBA" id="ARBA00029757"/>
    </source>
</evidence>
<dbReference type="HAMAP" id="MF_00409">
    <property type="entry name" value="LpxK"/>
    <property type="match status" value="1"/>
</dbReference>
<gene>
    <name evidence="13 15" type="primary">lpxK</name>
    <name evidence="15" type="ORF">MQE35_02305</name>
</gene>
<dbReference type="InterPro" id="IPR027417">
    <property type="entry name" value="P-loop_NTPase"/>
</dbReference>
<evidence type="ECO:0000256" key="13">
    <source>
        <dbReference type="HAMAP-Rule" id="MF_00409"/>
    </source>
</evidence>
<comment type="catalytic activity">
    <reaction evidence="13">
        <text>a lipid A disaccharide + ATP = a lipid IVA + ADP + H(+)</text>
        <dbReference type="Rhea" id="RHEA:67840"/>
        <dbReference type="ChEBI" id="CHEBI:15378"/>
        <dbReference type="ChEBI" id="CHEBI:30616"/>
        <dbReference type="ChEBI" id="CHEBI:176343"/>
        <dbReference type="ChEBI" id="CHEBI:176425"/>
        <dbReference type="ChEBI" id="CHEBI:456216"/>
        <dbReference type="EC" id="2.7.1.130"/>
    </reaction>
</comment>
<keyword evidence="6 13" id="KW-0441">Lipid A biosynthesis</keyword>
<evidence type="ECO:0000256" key="2">
    <source>
        <dbReference type="ARBA" id="ARBA00004870"/>
    </source>
</evidence>
<evidence type="ECO:0000256" key="5">
    <source>
        <dbReference type="ARBA" id="ARBA00022516"/>
    </source>
</evidence>
<dbReference type="GO" id="GO:0005524">
    <property type="term" value="F:ATP binding"/>
    <property type="evidence" value="ECO:0007669"/>
    <property type="project" value="UniProtKB-UniRule"/>
</dbReference>
<organism evidence="15 16">
    <name type="scientific">Abyssalbus ytuae</name>
    <dbReference type="NCBI Taxonomy" id="2926907"/>
    <lineage>
        <taxon>Bacteria</taxon>
        <taxon>Pseudomonadati</taxon>
        <taxon>Bacteroidota</taxon>
        <taxon>Flavobacteriia</taxon>
        <taxon>Flavobacteriales</taxon>
        <taxon>Flavobacteriaceae</taxon>
        <taxon>Abyssalbus</taxon>
    </lineage>
</organism>
<evidence type="ECO:0000256" key="7">
    <source>
        <dbReference type="ARBA" id="ARBA00022679"/>
    </source>
</evidence>
<dbReference type="NCBIfam" id="TIGR00682">
    <property type="entry name" value="lpxK"/>
    <property type="match status" value="1"/>
</dbReference>
<dbReference type="GO" id="GO:0009245">
    <property type="term" value="P:lipid A biosynthetic process"/>
    <property type="evidence" value="ECO:0007669"/>
    <property type="project" value="UniProtKB-UniRule"/>
</dbReference>
<keyword evidence="16" id="KW-1185">Reference proteome</keyword>
<dbReference type="Pfam" id="PF02606">
    <property type="entry name" value="LpxK"/>
    <property type="match status" value="1"/>
</dbReference>
<dbReference type="AlphaFoldDB" id="A0A9E6ZZQ9"/>
<keyword evidence="10 13" id="KW-0067">ATP-binding</keyword>
<keyword evidence="11 13" id="KW-0443">Lipid metabolism</keyword>
<keyword evidence="8 13" id="KW-0547">Nucleotide-binding</keyword>
<evidence type="ECO:0000256" key="14">
    <source>
        <dbReference type="SAM" id="Phobius"/>
    </source>
</evidence>
<evidence type="ECO:0000313" key="15">
    <source>
        <dbReference type="EMBL" id="UOB18142.1"/>
    </source>
</evidence>
<feature type="transmembrane region" description="Helical" evidence="14">
    <location>
        <begin position="7"/>
        <end position="25"/>
    </location>
</feature>
<dbReference type="GO" id="GO:0009029">
    <property type="term" value="F:lipid-A 4'-kinase activity"/>
    <property type="evidence" value="ECO:0007669"/>
    <property type="project" value="UniProtKB-UniRule"/>
</dbReference>
<evidence type="ECO:0000256" key="8">
    <source>
        <dbReference type="ARBA" id="ARBA00022741"/>
    </source>
</evidence>